<dbReference type="Proteomes" id="UP000229901">
    <property type="component" value="Unassembled WGS sequence"/>
</dbReference>
<gene>
    <name evidence="2" type="ORF">COT97_05815</name>
</gene>
<name>A0A2H0V3D4_9BACT</name>
<evidence type="ECO:0000313" key="2">
    <source>
        <dbReference type="EMBL" id="PIR93575.1"/>
    </source>
</evidence>
<dbReference type="AlphaFoldDB" id="A0A2H0V3D4"/>
<evidence type="ECO:0000313" key="3">
    <source>
        <dbReference type="Proteomes" id="UP000229901"/>
    </source>
</evidence>
<comment type="caution">
    <text evidence="2">The sequence shown here is derived from an EMBL/GenBank/DDBJ whole genome shotgun (WGS) entry which is preliminary data.</text>
</comment>
<proteinExistence type="predicted"/>
<evidence type="ECO:0000256" key="1">
    <source>
        <dbReference type="SAM" id="Phobius"/>
    </source>
</evidence>
<accession>A0A2H0V3D4</accession>
<sequence>MAKVNELLTFFIICYIILYNLPTTSIRHYKEPIMVPRARGGQDGDQQDVGGPGGWKCRNFLIVGDAILVVLGISIPGSRPSRMRADGFLHP</sequence>
<organism evidence="2 3">
    <name type="scientific">Candidatus Falkowbacteria bacterium CG10_big_fil_rev_8_21_14_0_10_39_11</name>
    <dbReference type="NCBI Taxonomy" id="1974565"/>
    <lineage>
        <taxon>Bacteria</taxon>
        <taxon>Candidatus Falkowiibacteriota</taxon>
    </lineage>
</organism>
<keyword evidence="1" id="KW-1133">Transmembrane helix</keyword>
<protein>
    <recommendedName>
        <fullName evidence="4">Transmembrane protein</fullName>
    </recommendedName>
</protein>
<reference evidence="3" key="1">
    <citation type="submission" date="2017-09" db="EMBL/GenBank/DDBJ databases">
        <title>Depth-based differentiation of microbial function through sediment-hosted aquifers and enrichment of novel symbionts in the deep terrestrial subsurface.</title>
        <authorList>
            <person name="Probst A.J."/>
            <person name="Ladd B."/>
            <person name="Jarett J.K."/>
            <person name="Geller-Mcgrath D.E."/>
            <person name="Sieber C.M.K."/>
            <person name="Emerson J.B."/>
            <person name="Anantharaman K."/>
            <person name="Thomas B.C."/>
            <person name="Malmstrom R."/>
            <person name="Stieglmeier M."/>
            <person name="Klingl A."/>
            <person name="Woyke T."/>
            <person name="Ryan C.M."/>
            <person name="Banfield J.F."/>
        </authorList>
    </citation>
    <scope>NUCLEOTIDE SEQUENCE [LARGE SCALE GENOMIC DNA]</scope>
</reference>
<keyword evidence="1" id="KW-0812">Transmembrane</keyword>
<feature type="transmembrane region" description="Helical" evidence="1">
    <location>
        <begin position="7"/>
        <end position="26"/>
    </location>
</feature>
<evidence type="ECO:0008006" key="4">
    <source>
        <dbReference type="Google" id="ProtNLM"/>
    </source>
</evidence>
<dbReference type="EMBL" id="PFAP01000052">
    <property type="protein sequence ID" value="PIR93575.1"/>
    <property type="molecule type" value="Genomic_DNA"/>
</dbReference>
<keyword evidence="1" id="KW-0472">Membrane</keyword>
<feature type="transmembrane region" description="Helical" evidence="1">
    <location>
        <begin position="60"/>
        <end position="77"/>
    </location>
</feature>